<protein>
    <recommendedName>
        <fullName evidence="3">DUF4221 domain-containing protein</fullName>
    </recommendedName>
</protein>
<reference evidence="1 2" key="1">
    <citation type="journal article" date="2013" name="Genome Announc.">
        <title>Draft Genome Sequence of Indibacter alkaliphilus Strain LW1T, Isolated from Lonar Lake, a Haloalkaline Lake in the Buldana District of Maharashtra, India.</title>
        <authorList>
            <person name="Singh A."/>
            <person name="Kumar Jangir P."/>
            <person name="Sharma R."/>
            <person name="Singh A."/>
            <person name="Kumar Pinnaka A."/>
            <person name="Shivaji S."/>
        </authorList>
    </citation>
    <scope>NUCLEOTIDE SEQUENCE [LARGE SCALE GENOMIC DNA]</scope>
    <source>
        <strain evidence="2">CCUG 57479 / KCTC 22604 / LW1</strain>
    </source>
</reference>
<keyword evidence="2" id="KW-1185">Reference proteome</keyword>
<gene>
    <name evidence="1" type="ORF">A33Q_4239</name>
</gene>
<dbReference type="Proteomes" id="UP000006073">
    <property type="component" value="Unassembled WGS sequence"/>
</dbReference>
<dbReference type="EMBL" id="ALWO02000052">
    <property type="protein sequence ID" value="EOZ92146.1"/>
    <property type="molecule type" value="Genomic_DNA"/>
</dbReference>
<name>S2DJJ5_INDAL</name>
<proteinExistence type="predicted"/>
<comment type="caution">
    <text evidence="1">The sequence shown here is derived from an EMBL/GenBank/DDBJ whole genome shotgun (WGS) entry which is preliminary data.</text>
</comment>
<dbReference type="AlphaFoldDB" id="S2DJJ5"/>
<dbReference type="Pfam" id="PF13970">
    <property type="entry name" value="DUF4221"/>
    <property type="match status" value="1"/>
</dbReference>
<dbReference type="OrthoDB" id="833511at2"/>
<dbReference type="InterPro" id="IPR025316">
    <property type="entry name" value="DUF4221"/>
</dbReference>
<evidence type="ECO:0000313" key="1">
    <source>
        <dbReference type="EMBL" id="EOZ92146.1"/>
    </source>
</evidence>
<organism evidence="1 2">
    <name type="scientific">Indibacter alkaliphilus (strain CCUG 57479 / KCTC 22604 / LW1)</name>
    <dbReference type="NCBI Taxonomy" id="1189612"/>
    <lineage>
        <taxon>Bacteria</taxon>
        <taxon>Pseudomonadati</taxon>
        <taxon>Bacteroidota</taxon>
        <taxon>Cytophagia</taxon>
        <taxon>Cytophagales</taxon>
        <taxon>Cyclobacteriaceae</taxon>
    </lineage>
</organism>
<dbReference type="RefSeq" id="WP_009033018.1">
    <property type="nucleotide sequence ID" value="NZ_ALWO02000052.1"/>
</dbReference>
<dbReference type="eggNOG" id="ENOG5032TA5">
    <property type="taxonomic scope" value="Bacteria"/>
</dbReference>
<dbReference type="PROSITE" id="PS51257">
    <property type="entry name" value="PROKAR_LIPOPROTEIN"/>
    <property type="match status" value="1"/>
</dbReference>
<evidence type="ECO:0000313" key="2">
    <source>
        <dbReference type="Proteomes" id="UP000006073"/>
    </source>
</evidence>
<evidence type="ECO:0008006" key="3">
    <source>
        <dbReference type="Google" id="ProtNLM"/>
    </source>
</evidence>
<accession>S2DJJ5</accession>
<sequence>MKNYAIALFSSLIFACGGGNETETGTDFSNITFTMDTVVVDPGEEIMNLKNGLWSSVMTDDKEVLYLWNMDESTMDKVSINDLRLVEKIKFEKEGPDGVGSYVTWMTILDNERILIANFQGMGLFDMKGKKLKTYKLDKENFEGDTLMEGESFNRKSLISQDGNIIYGLMGNWMNEKQSFSKVNFEEMVVKKFDLPGIESLKDYSVMLKSDQMIMVSTSDKSLQRVGNKIILSNSAYAALFIFDTEKDSIYQVDYEPKLTAKAKKGDYPKEVDSEKRFKEVMADIRAEINFREPIWDPSSKRYYRFSYETNPGEISNKPPFDEEEEKPISKVYFTVLDENFNILGESLIPQLQEPPSYPFVKEGKIWYYVNVDDELGFVRMELNY</sequence>